<feature type="domain" description="TMEM205-like" evidence="8">
    <location>
        <begin position="63"/>
        <end position="160"/>
    </location>
</feature>
<comment type="subcellular location">
    <subcellularLocation>
        <location evidence="1">Membrane</location>
        <topology evidence="1">Multi-pass membrane protein</topology>
    </subcellularLocation>
</comment>
<protein>
    <recommendedName>
        <fullName evidence="3">Transmembrane protein 205</fullName>
    </recommendedName>
</protein>
<evidence type="ECO:0000256" key="7">
    <source>
        <dbReference type="SAM" id="Phobius"/>
    </source>
</evidence>
<reference evidence="9 10" key="1">
    <citation type="journal article" date="2020" name="Nature">
        <title>Six reference-quality genomes reveal evolution of bat adaptations.</title>
        <authorList>
            <person name="Jebb D."/>
            <person name="Huang Z."/>
            <person name="Pippel M."/>
            <person name="Hughes G.M."/>
            <person name="Lavrichenko K."/>
            <person name="Devanna P."/>
            <person name="Winkler S."/>
            <person name="Jermiin L.S."/>
            <person name="Skirmuntt E.C."/>
            <person name="Katzourakis A."/>
            <person name="Burkitt-Gray L."/>
            <person name="Ray D.A."/>
            <person name="Sullivan K.A.M."/>
            <person name="Roscito J.G."/>
            <person name="Kirilenko B.M."/>
            <person name="Davalos L.M."/>
            <person name="Corthals A.P."/>
            <person name="Power M.L."/>
            <person name="Jones G."/>
            <person name="Ransome R.D."/>
            <person name="Dechmann D.K.N."/>
            <person name="Locatelli A.G."/>
            <person name="Puechmaille S.J."/>
            <person name="Fedrigo O."/>
            <person name="Jarvis E.D."/>
            <person name="Hiller M."/>
            <person name="Vernes S.C."/>
            <person name="Myers E.W."/>
            <person name="Teeling E.C."/>
        </authorList>
    </citation>
    <scope>NUCLEOTIDE SEQUENCE [LARGE SCALE GENOMIC DNA]</scope>
    <source>
        <strain evidence="9">MRhiFer1</strain>
        <tissue evidence="9">Lung</tissue>
    </source>
</reference>
<keyword evidence="6 7" id="KW-0472">Membrane</keyword>
<evidence type="ECO:0000256" key="6">
    <source>
        <dbReference type="ARBA" id="ARBA00023136"/>
    </source>
</evidence>
<organism evidence="9 10">
    <name type="scientific">Rhinolophus ferrumequinum</name>
    <name type="common">Greater horseshoe bat</name>
    <dbReference type="NCBI Taxonomy" id="59479"/>
    <lineage>
        <taxon>Eukaryota</taxon>
        <taxon>Metazoa</taxon>
        <taxon>Chordata</taxon>
        <taxon>Craniata</taxon>
        <taxon>Vertebrata</taxon>
        <taxon>Euteleostomi</taxon>
        <taxon>Mammalia</taxon>
        <taxon>Eutheria</taxon>
        <taxon>Laurasiatheria</taxon>
        <taxon>Chiroptera</taxon>
        <taxon>Yinpterochiroptera</taxon>
        <taxon>Rhinolophoidea</taxon>
        <taxon>Rhinolophidae</taxon>
        <taxon>Rhinolophinae</taxon>
        <taxon>Rhinolophus</taxon>
    </lineage>
</organism>
<dbReference type="Proteomes" id="UP000585614">
    <property type="component" value="Unassembled WGS sequence"/>
</dbReference>
<comment type="caution">
    <text evidence="9">The sequence shown here is derived from an EMBL/GenBank/DDBJ whole genome shotgun (WGS) entry which is preliminary data.</text>
</comment>
<dbReference type="PANTHER" id="PTHR46916:SF2">
    <property type="entry name" value="TRANSMEMBRANE PROTEIN 205"/>
    <property type="match status" value="1"/>
</dbReference>
<dbReference type="Pfam" id="PF13664">
    <property type="entry name" value="DUF4149"/>
    <property type="match status" value="1"/>
</dbReference>
<keyword evidence="4 7" id="KW-0812">Transmembrane</keyword>
<evidence type="ECO:0000313" key="10">
    <source>
        <dbReference type="Proteomes" id="UP000585614"/>
    </source>
</evidence>
<feature type="transmembrane region" description="Helical" evidence="7">
    <location>
        <begin position="209"/>
        <end position="232"/>
    </location>
</feature>
<dbReference type="GO" id="GO:0016020">
    <property type="term" value="C:membrane"/>
    <property type="evidence" value="ECO:0007669"/>
    <property type="project" value="UniProtKB-SubCell"/>
</dbReference>
<comment type="similarity">
    <text evidence="2">Belongs to the TMEM205 family.</text>
</comment>
<evidence type="ECO:0000256" key="5">
    <source>
        <dbReference type="ARBA" id="ARBA00022989"/>
    </source>
</evidence>
<dbReference type="InterPro" id="IPR042623">
    <property type="entry name" value="TMEM205"/>
</dbReference>
<dbReference type="PANTHER" id="PTHR46916">
    <property type="entry name" value="TRANSMEMBRANE PROTEIN 205"/>
    <property type="match status" value="1"/>
</dbReference>
<accession>A0A7J7U3B0</accession>
<evidence type="ECO:0000256" key="2">
    <source>
        <dbReference type="ARBA" id="ARBA00011001"/>
    </source>
</evidence>
<evidence type="ECO:0000256" key="4">
    <source>
        <dbReference type="ARBA" id="ARBA00022692"/>
    </source>
</evidence>
<evidence type="ECO:0000256" key="3">
    <source>
        <dbReference type="ARBA" id="ARBA00015041"/>
    </source>
</evidence>
<dbReference type="AlphaFoldDB" id="A0A7J7U3B0"/>
<gene>
    <name evidence="9" type="ORF">mRhiFer1_017144</name>
</gene>
<keyword evidence="5 7" id="KW-1133">Transmembrane helix</keyword>
<evidence type="ECO:0000313" key="9">
    <source>
        <dbReference type="EMBL" id="KAF6307322.1"/>
    </source>
</evidence>
<feature type="transmembrane region" description="Helical" evidence="7">
    <location>
        <begin position="62"/>
        <end position="87"/>
    </location>
</feature>
<dbReference type="InterPro" id="IPR025423">
    <property type="entry name" value="TMEM205-like"/>
</dbReference>
<feature type="transmembrane region" description="Helical" evidence="7">
    <location>
        <begin position="99"/>
        <end position="120"/>
    </location>
</feature>
<dbReference type="EMBL" id="JACAGC010000017">
    <property type="protein sequence ID" value="KAF6307322.1"/>
    <property type="molecule type" value="Genomic_DNA"/>
</dbReference>
<evidence type="ECO:0000256" key="1">
    <source>
        <dbReference type="ARBA" id="ARBA00004141"/>
    </source>
</evidence>
<name>A0A7J7U3B0_RHIFE</name>
<evidence type="ECO:0000259" key="8">
    <source>
        <dbReference type="Pfam" id="PF13664"/>
    </source>
</evidence>
<sequence>METKDRVTERGVAGILAPPPPMQLKASLASSLFRRSWKPPCNWACKMEEGGNLGSLAKVVHLLVLSGAWGMQMWVTFISGFLLFRGLPRHTFGLVQSKLFPFYFHISMGCAFVNFCILVPQHTWAQLTFWEASQLCLLFLSLTLATINARWLEPRTTAAMWALQTVEKKRGLGGEVPGRHQDSDPYRQLRAQDPKYNALRQTFFRYHGLSSICNLGCLLSNGLCLAGLALGLRSL</sequence>
<proteinExistence type="inferred from homology"/>